<dbReference type="PANTHER" id="PTHR32502">
    <property type="entry name" value="N-ACETYLGALACTOSAMINE PERMEASE II COMPONENT-RELATED"/>
    <property type="match status" value="1"/>
</dbReference>
<feature type="transmembrane region" description="Helical" evidence="9">
    <location>
        <begin position="141"/>
        <end position="161"/>
    </location>
</feature>
<proteinExistence type="predicted"/>
<keyword evidence="7 9" id="KW-1133">Transmembrane helix</keyword>
<dbReference type="Pfam" id="PF03609">
    <property type="entry name" value="EII-Sor"/>
    <property type="match status" value="1"/>
</dbReference>
<dbReference type="EMBL" id="CP147248">
    <property type="protein sequence ID" value="WYJ85761.1"/>
    <property type="molecule type" value="Genomic_DNA"/>
</dbReference>
<sequence>MNIEIWQIILLTLLAFIGVVEMLGTNILAGQAVIIGMIAGIIMGDIKTGLAVGATLQLMGLGIQAYGGASVPDYMTASIIGTTFAVLSNKGVEFGLSLAIPVGLLMVQLDILARFCNVFFQKRIDKAIDKVDVKQVKLNNRLGILSWGLSRSLPVFVMLVFGEGLVNLMLNYIPAWLTNGLATAGGLLPAVGIAILLRYLPVKNYITYLIVGFVAVAYLSVPMFGVALIGLGLALKAFKDTIKEQNQNQQQTVVYSANMSGGLQDGEYED</sequence>
<dbReference type="Proteomes" id="UP000195080">
    <property type="component" value="Chromosome"/>
</dbReference>
<dbReference type="InterPro" id="IPR004700">
    <property type="entry name" value="PTS_IIC_man"/>
</dbReference>
<feature type="transmembrane region" description="Helical" evidence="9">
    <location>
        <begin position="98"/>
        <end position="120"/>
    </location>
</feature>
<evidence type="ECO:0000256" key="3">
    <source>
        <dbReference type="ARBA" id="ARBA00022475"/>
    </source>
</evidence>
<evidence type="ECO:0000256" key="8">
    <source>
        <dbReference type="ARBA" id="ARBA00023136"/>
    </source>
</evidence>
<feature type="transmembrane region" description="Helical" evidence="9">
    <location>
        <begin position="173"/>
        <end position="197"/>
    </location>
</feature>
<evidence type="ECO:0000256" key="7">
    <source>
        <dbReference type="ARBA" id="ARBA00022989"/>
    </source>
</evidence>
<reference evidence="11" key="1">
    <citation type="submission" date="2017-05" db="EMBL/GenBank/DDBJ databases">
        <title>The Genome Sequence of EEnterococcus faecalis 9F2_4866.</title>
        <authorList>
            <consortium name="The Broad Institute Genomics Platform"/>
            <consortium name="The Broad Institute Genomic Center for Infectious Diseases"/>
            <person name="Earl A."/>
            <person name="Manson A."/>
            <person name="Schwartman J."/>
            <person name="Gilmore M."/>
            <person name="Abouelleil A."/>
            <person name="Cao P."/>
            <person name="Chapman S."/>
            <person name="Cusick C."/>
            <person name="Shea T."/>
            <person name="Young S."/>
            <person name="Neafsey D."/>
            <person name="Nusbaum C."/>
            <person name="Birren B."/>
        </authorList>
    </citation>
    <scope>NUCLEOTIDE SEQUENCE [LARGE SCALE GENOMIC DNA]</scope>
    <source>
        <strain evidence="11">12C11_DIV0727</strain>
    </source>
</reference>
<accession>A0ABZ2T305</accession>
<keyword evidence="2" id="KW-0813">Transport</keyword>
<dbReference type="InterPro" id="IPR050303">
    <property type="entry name" value="GatZ_KbaZ_carbometab"/>
</dbReference>
<keyword evidence="6 9" id="KW-0812">Transmembrane</keyword>
<keyword evidence="11" id="KW-1185">Reference proteome</keyword>
<keyword evidence="4" id="KW-0762">Sugar transport</keyword>
<evidence type="ECO:0000256" key="2">
    <source>
        <dbReference type="ARBA" id="ARBA00022448"/>
    </source>
</evidence>
<feature type="transmembrane region" description="Helical" evidence="9">
    <location>
        <begin position="6"/>
        <end position="29"/>
    </location>
</feature>
<evidence type="ECO:0000256" key="9">
    <source>
        <dbReference type="SAM" id="Phobius"/>
    </source>
</evidence>
<evidence type="ECO:0000256" key="1">
    <source>
        <dbReference type="ARBA" id="ARBA00004651"/>
    </source>
</evidence>
<protein>
    <submittedName>
        <fullName evidence="10">PTS system, mannose-specific IIC component</fullName>
    </submittedName>
</protein>
<dbReference type="PROSITE" id="PS51106">
    <property type="entry name" value="PTS_EIIC_TYPE_4"/>
    <property type="match status" value="1"/>
</dbReference>
<feature type="transmembrane region" description="Helical" evidence="9">
    <location>
        <begin position="209"/>
        <end position="235"/>
    </location>
</feature>
<evidence type="ECO:0000313" key="10">
    <source>
        <dbReference type="EMBL" id="WYJ85761.1"/>
    </source>
</evidence>
<evidence type="ECO:0000256" key="5">
    <source>
        <dbReference type="ARBA" id="ARBA00022683"/>
    </source>
</evidence>
<evidence type="ECO:0000256" key="6">
    <source>
        <dbReference type="ARBA" id="ARBA00022692"/>
    </source>
</evidence>
<dbReference type="RefSeq" id="WP_086279198.1">
    <property type="nucleotide sequence ID" value="NZ_CP147248.1"/>
</dbReference>
<gene>
    <name evidence="10" type="ORF">A5866_000838</name>
</gene>
<keyword evidence="3" id="KW-1003">Cell membrane</keyword>
<keyword evidence="5" id="KW-0598">Phosphotransferase system</keyword>
<reference evidence="10 11" key="2">
    <citation type="submission" date="2024-03" db="EMBL/GenBank/DDBJ databases">
        <title>The Genome Sequence of Enterococcus sp. DIV0727d.</title>
        <authorList>
            <consortium name="The Broad Institute Genomics Platform"/>
            <consortium name="The Broad Institute Microbial Omics Core"/>
            <consortium name="The Broad Institute Genomic Center for Infectious Diseases"/>
            <person name="Earl A."/>
            <person name="Manson A."/>
            <person name="Gilmore M."/>
            <person name="Schwartman J."/>
            <person name="Shea T."/>
            <person name="Abouelleil A."/>
            <person name="Cao P."/>
            <person name="Chapman S."/>
            <person name="Cusick C."/>
            <person name="Young S."/>
            <person name="Neafsey D."/>
            <person name="Nusbaum C."/>
            <person name="Birren B."/>
        </authorList>
    </citation>
    <scope>NUCLEOTIDE SEQUENCE [LARGE SCALE GENOMIC DNA]</scope>
    <source>
        <strain evidence="10 11">12C11_DIV0727</strain>
    </source>
</reference>
<comment type="subcellular location">
    <subcellularLocation>
        <location evidence="1">Cell membrane</location>
        <topology evidence="1">Multi-pass membrane protein</topology>
    </subcellularLocation>
</comment>
<organism evidence="10 11">
    <name type="scientific">Candidatus Enterococcus lemimoniae</name>
    <dbReference type="NCBI Taxonomy" id="1834167"/>
    <lineage>
        <taxon>Bacteria</taxon>
        <taxon>Bacillati</taxon>
        <taxon>Bacillota</taxon>
        <taxon>Bacilli</taxon>
        <taxon>Lactobacillales</taxon>
        <taxon>Enterococcaceae</taxon>
        <taxon>Enterococcus</taxon>
    </lineage>
</organism>
<evidence type="ECO:0000313" key="11">
    <source>
        <dbReference type="Proteomes" id="UP000195080"/>
    </source>
</evidence>
<evidence type="ECO:0000256" key="4">
    <source>
        <dbReference type="ARBA" id="ARBA00022597"/>
    </source>
</evidence>
<dbReference type="PANTHER" id="PTHR32502:SF28">
    <property type="entry name" value="PHOSPHOTRANSFERASE SYSTEM SUGAR-SPECIFIC EIIC COMPONENT"/>
    <property type="match status" value="1"/>
</dbReference>
<keyword evidence="8 9" id="KW-0472">Membrane</keyword>
<name>A0ABZ2T305_9ENTE</name>